<dbReference type="CDD" id="cd02440">
    <property type="entry name" value="AdoMet_MTases"/>
    <property type="match status" value="1"/>
</dbReference>
<name>A0A0G1U295_9BACT</name>
<evidence type="ECO:0000313" key="1">
    <source>
        <dbReference type="EMBL" id="KKU60488.1"/>
    </source>
</evidence>
<organism evidence="1 2">
    <name type="scientific">Candidatus Beckwithbacteria bacterium GW2011_GWB1_47_15</name>
    <dbReference type="NCBI Taxonomy" id="1618371"/>
    <lineage>
        <taxon>Bacteria</taxon>
        <taxon>Candidatus Beckwithiibacteriota</taxon>
    </lineage>
</organism>
<evidence type="ECO:0008006" key="3">
    <source>
        <dbReference type="Google" id="ProtNLM"/>
    </source>
</evidence>
<dbReference type="Proteomes" id="UP000033860">
    <property type="component" value="Unassembled WGS sequence"/>
</dbReference>
<dbReference type="Pfam" id="PF13489">
    <property type="entry name" value="Methyltransf_23"/>
    <property type="match status" value="1"/>
</dbReference>
<reference evidence="1 2" key="1">
    <citation type="journal article" date="2015" name="Nature">
        <title>rRNA introns, odd ribosomes, and small enigmatic genomes across a large radiation of phyla.</title>
        <authorList>
            <person name="Brown C.T."/>
            <person name="Hug L.A."/>
            <person name="Thomas B.C."/>
            <person name="Sharon I."/>
            <person name="Castelle C.J."/>
            <person name="Singh A."/>
            <person name="Wilkins M.J."/>
            <person name="Williams K.H."/>
            <person name="Banfield J.F."/>
        </authorList>
    </citation>
    <scope>NUCLEOTIDE SEQUENCE [LARGE SCALE GENOMIC DNA]</scope>
</reference>
<proteinExistence type="predicted"/>
<accession>A0A0G1U295</accession>
<dbReference type="Gene3D" id="3.40.50.150">
    <property type="entry name" value="Vaccinia Virus protein VP39"/>
    <property type="match status" value="1"/>
</dbReference>
<dbReference type="EMBL" id="LCNT01000010">
    <property type="protein sequence ID" value="KKU60488.1"/>
    <property type="molecule type" value="Genomic_DNA"/>
</dbReference>
<gene>
    <name evidence="1" type="ORF">UX85_C0010G0021</name>
</gene>
<sequence>MRSSPFDKSYYTSGSYDDYLTRFRQEGWENARALLARINPLPQWRFLDVGAGMGGLTLALRRMGFTAFGTEASAYCLSHSPAKAWLKYAKLPDLPYPPHSFEVVTCIDVLCYLPQPKAEATVDQLTKLARDYLYIESIYPGSPNSSQTSNPDPLRLDQDLLYPDQLIERLGFRQFAFVGPVFASEDEHDFNGLFQKSLG</sequence>
<dbReference type="InterPro" id="IPR029063">
    <property type="entry name" value="SAM-dependent_MTases_sf"/>
</dbReference>
<protein>
    <recommendedName>
        <fullName evidence="3">Methyltransferase type 11</fullName>
    </recommendedName>
</protein>
<evidence type="ECO:0000313" key="2">
    <source>
        <dbReference type="Proteomes" id="UP000033860"/>
    </source>
</evidence>
<dbReference type="SUPFAM" id="SSF53335">
    <property type="entry name" value="S-adenosyl-L-methionine-dependent methyltransferases"/>
    <property type="match status" value="1"/>
</dbReference>
<dbReference type="AlphaFoldDB" id="A0A0G1U295"/>
<comment type="caution">
    <text evidence="1">The sequence shown here is derived from an EMBL/GenBank/DDBJ whole genome shotgun (WGS) entry which is preliminary data.</text>
</comment>